<evidence type="ECO:0000313" key="12">
    <source>
        <dbReference type="EMBL" id="PMP68218.1"/>
    </source>
</evidence>
<dbReference type="GO" id="GO:0044281">
    <property type="term" value="P:small molecule metabolic process"/>
    <property type="evidence" value="ECO:0007669"/>
    <property type="project" value="UniProtKB-ARBA"/>
</dbReference>
<keyword evidence="7" id="KW-0408">Iron</keyword>
<dbReference type="GO" id="GO:0045333">
    <property type="term" value="P:cellular respiration"/>
    <property type="evidence" value="ECO:0007669"/>
    <property type="project" value="UniProtKB-ARBA"/>
</dbReference>
<accession>A0A2J6WF84</accession>
<evidence type="ECO:0000256" key="2">
    <source>
        <dbReference type="ARBA" id="ARBA00001964"/>
    </source>
</evidence>
<keyword evidence="4" id="KW-0479">Metal-binding</keyword>
<dbReference type="InterPro" id="IPR011896">
    <property type="entry name" value="OFOB"/>
</dbReference>
<reference evidence="12 13" key="1">
    <citation type="submission" date="2018-01" db="EMBL/GenBank/DDBJ databases">
        <title>Metagenomic assembled genomes from two thermal pools in the Uzon Caldera, Kamchatka, Russia.</title>
        <authorList>
            <person name="Wilkins L."/>
            <person name="Ettinger C."/>
        </authorList>
    </citation>
    <scope>NUCLEOTIDE SEQUENCE [LARGE SCALE GENOMIC DNA]</scope>
    <source>
        <strain evidence="12">ZAV-07</strain>
    </source>
</reference>
<keyword evidence="8" id="KW-0411">Iron-sulfur</keyword>
<evidence type="ECO:0000256" key="5">
    <source>
        <dbReference type="ARBA" id="ARBA00022842"/>
    </source>
</evidence>
<dbReference type="Gene3D" id="3.40.50.970">
    <property type="match status" value="1"/>
</dbReference>
<evidence type="ECO:0000256" key="7">
    <source>
        <dbReference type="ARBA" id="ARBA00023004"/>
    </source>
</evidence>
<dbReference type="PANTHER" id="PTHR48084:SF4">
    <property type="entry name" value="2-OXOGLUTARATE OXIDOREDUCTASE SUBUNIT KORB"/>
    <property type="match status" value="1"/>
</dbReference>
<keyword evidence="9" id="KW-0786">Thiamine pyrophosphate</keyword>
<dbReference type="Pfam" id="PF02775">
    <property type="entry name" value="TPP_enzyme_C"/>
    <property type="match status" value="1"/>
</dbReference>
<dbReference type="InterPro" id="IPR029061">
    <property type="entry name" value="THDP-binding"/>
</dbReference>
<dbReference type="RefSeq" id="WP_424586993.1">
    <property type="nucleotide sequence ID" value="NZ_JBNARP010000009.1"/>
</dbReference>
<gene>
    <name evidence="12" type="ORF">C0189_01645</name>
</gene>
<dbReference type="InterPro" id="IPR051457">
    <property type="entry name" value="2-oxoacid:Fd_oxidoreductase"/>
</dbReference>
<evidence type="ECO:0000256" key="8">
    <source>
        <dbReference type="ARBA" id="ARBA00023014"/>
    </source>
</evidence>
<dbReference type="EMBL" id="PNIL01000025">
    <property type="protein sequence ID" value="PMP68218.1"/>
    <property type="molecule type" value="Genomic_DNA"/>
</dbReference>
<evidence type="ECO:0000256" key="6">
    <source>
        <dbReference type="ARBA" id="ARBA00023002"/>
    </source>
</evidence>
<dbReference type="CDD" id="cd03375">
    <property type="entry name" value="TPP_OGFOR"/>
    <property type="match status" value="1"/>
</dbReference>
<dbReference type="InterPro" id="IPR011766">
    <property type="entry name" value="TPP_enzyme_TPP-bd"/>
</dbReference>
<comment type="cofactor">
    <cofactor evidence="2">
        <name>thiamine diphosphate</name>
        <dbReference type="ChEBI" id="CHEBI:58937"/>
    </cofactor>
</comment>
<feature type="domain" description="Thiamine pyrophosphate enzyme TPP-binding" evidence="10">
    <location>
        <begin position="48"/>
        <end position="195"/>
    </location>
</feature>
<dbReference type="PANTHER" id="PTHR48084">
    <property type="entry name" value="2-OXOGLUTARATE OXIDOREDUCTASE SUBUNIT KORB-RELATED"/>
    <property type="match status" value="1"/>
</dbReference>
<keyword evidence="6" id="KW-0560">Oxidoreductase</keyword>
<name>A0A2J6WF84_9BACT</name>
<dbReference type="Proteomes" id="UP000237040">
    <property type="component" value="Unassembled WGS sequence"/>
</dbReference>
<dbReference type="Pfam" id="PF12367">
    <property type="entry name" value="PFO_beta_C"/>
    <property type="match status" value="1"/>
</dbReference>
<comment type="cofactor">
    <cofactor evidence="1">
        <name>Mg(2+)</name>
        <dbReference type="ChEBI" id="CHEBI:18420"/>
    </cofactor>
</comment>
<dbReference type="NCBIfam" id="TIGR02177">
    <property type="entry name" value="PorB_KorB"/>
    <property type="match status" value="1"/>
</dbReference>
<comment type="cofactor">
    <cofactor evidence="3">
        <name>[4Fe-4S] cluster</name>
        <dbReference type="ChEBI" id="CHEBI:49883"/>
    </cofactor>
</comment>
<dbReference type="GO" id="GO:0046872">
    <property type="term" value="F:metal ion binding"/>
    <property type="evidence" value="ECO:0007669"/>
    <property type="project" value="UniProtKB-KW"/>
</dbReference>
<evidence type="ECO:0000256" key="1">
    <source>
        <dbReference type="ARBA" id="ARBA00001946"/>
    </source>
</evidence>
<keyword evidence="5" id="KW-0460">Magnesium</keyword>
<comment type="caution">
    <text evidence="12">The sequence shown here is derived from an EMBL/GenBank/DDBJ whole genome shotgun (WGS) entry which is preliminary data.</text>
</comment>
<evidence type="ECO:0000256" key="9">
    <source>
        <dbReference type="ARBA" id="ARBA00023052"/>
    </source>
</evidence>
<dbReference type="SUPFAM" id="SSF52518">
    <property type="entry name" value="Thiamin diphosphate-binding fold (THDP-binding)"/>
    <property type="match status" value="1"/>
</dbReference>
<proteinExistence type="predicted"/>
<dbReference type="GO" id="GO:0051536">
    <property type="term" value="F:iron-sulfur cluster binding"/>
    <property type="evidence" value="ECO:0007669"/>
    <property type="project" value="UniProtKB-KW"/>
</dbReference>
<evidence type="ECO:0000256" key="4">
    <source>
        <dbReference type="ARBA" id="ARBA00022723"/>
    </source>
</evidence>
<sequence length="280" mass="31808">MNLATDRKIQWCPGCGNFGIYNALKSVLEKEIEEGSIKKENIVLVSGIGCYGYITNYYHLNSFHTIHGRVPPLLTGIKLANPSLIPIGFVGDGDAFAEGMSHTIHIARRNSNTKLILHNNSVYGLTTGQFTPTSPKGFKSRSTPYGNPENPINPITLMLVSQATFVARGFSGDIKHLQYIFEEMMKHKGFAFVEVLQPCVTFNNTYQYYKERVYKLEDTDYKPNDFNVALQKSLEWGEKIPTGIFFKNELPTYEDLVLKEKNLFYERNIPDLKDIVNEFV</sequence>
<protein>
    <submittedName>
        <fullName evidence="12">2-oxoacid:ferredoxin oxidoreductase subunit beta</fullName>
    </submittedName>
</protein>
<dbReference type="AlphaFoldDB" id="A0A2J6WF84"/>
<evidence type="ECO:0000259" key="10">
    <source>
        <dbReference type="Pfam" id="PF02775"/>
    </source>
</evidence>
<organism evidence="12 13">
    <name type="scientific">Caldisericum exile</name>
    <dbReference type="NCBI Taxonomy" id="693075"/>
    <lineage>
        <taxon>Bacteria</taxon>
        <taxon>Pseudomonadati</taxon>
        <taxon>Caldisericota/Cryosericota group</taxon>
        <taxon>Caldisericota</taxon>
        <taxon>Caldisericia</taxon>
        <taxon>Caldisericales</taxon>
        <taxon>Caldisericaceae</taxon>
        <taxon>Caldisericum</taxon>
    </lineage>
</organism>
<evidence type="ECO:0000313" key="13">
    <source>
        <dbReference type="Proteomes" id="UP000237040"/>
    </source>
</evidence>
<dbReference type="GO" id="GO:0016625">
    <property type="term" value="F:oxidoreductase activity, acting on the aldehyde or oxo group of donors, iron-sulfur protein as acceptor"/>
    <property type="evidence" value="ECO:0007669"/>
    <property type="project" value="UniProtKB-ARBA"/>
</dbReference>
<feature type="domain" description="Pyruvate ferredoxin oxidoreductase beta subunit C-terminal" evidence="11">
    <location>
        <begin position="199"/>
        <end position="257"/>
    </location>
</feature>
<dbReference type="GO" id="GO:0030976">
    <property type="term" value="F:thiamine pyrophosphate binding"/>
    <property type="evidence" value="ECO:0007669"/>
    <property type="project" value="InterPro"/>
</dbReference>
<dbReference type="InterPro" id="IPR032686">
    <property type="entry name" value="PFO_beta_C"/>
</dbReference>
<evidence type="ECO:0000259" key="11">
    <source>
        <dbReference type="Pfam" id="PF12367"/>
    </source>
</evidence>
<evidence type="ECO:0000256" key="3">
    <source>
        <dbReference type="ARBA" id="ARBA00001966"/>
    </source>
</evidence>